<reference evidence="6 7" key="1">
    <citation type="submission" date="2014-04" db="EMBL/GenBank/DDBJ databases">
        <authorList>
            <consortium name="DOE Joint Genome Institute"/>
            <person name="Kuo A."/>
            <person name="Kohler A."/>
            <person name="Costa M.D."/>
            <person name="Nagy L.G."/>
            <person name="Floudas D."/>
            <person name="Copeland A."/>
            <person name="Barry K.W."/>
            <person name="Cichocki N."/>
            <person name="Veneault-Fourrey C."/>
            <person name="LaButti K."/>
            <person name="Lindquist E.A."/>
            <person name="Lipzen A."/>
            <person name="Lundell T."/>
            <person name="Morin E."/>
            <person name="Murat C."/>
            <person name="Sun H."/>
            <person name="Tunlid A."/>
            <person name="Henrissat B."/>
            <person name="Grigoriev I.V."/>
            <person name="Hibbett D.S."/>
            <person name="Martin F."/>
            <person name="Nordberg H.P."/>
            <person name="Cantor M.N."/>
            <person name="Hua S.X."/>
        </authorList>
    </citation>
    <scope>NUCLEOTIDE SEQUENCE [LARGE SCALE GENOMIC DNA]</scope>
    <source>
        <strain evidence="6 7">441</strain>
    </source>
</reference>
<name>A0A0C9ZGF2_9AGAM</name>
<evidence type="ECO:0000259" key="5">
    <source>
        <dbReference type="Pfam" id="PF24064"/>
    </source>
</evidence>
<dbReference type="GO" id="GO:0034198">
    <property type="term" value="P:cellular response to amino acid starvation"/>
    <property type="evidence" value="ECO:0007669"/>
    <property type="project" value="TreeGrafter"/>
</dbReference>
<feature type="domain" description="GATOR1 complex protein NPRL3 C-terminal HTH" evidence="5">
    <location>
        <begin position="679"/>
        <end position="739"/>
    </location>
</feature>
<evidence type="ECO:0000313" key="6">
    <source>
        <dbReference type="EMBL" id="KIK25059.1"/>
    </source>
</evidence>
<dbReference type="GO" id="GO:0038202">
    <property type="term" value="P:TORC1 signaling"/>
    <property type="evidence" value="ECO:0007669"/>
    <property type="project" value="TreeGrafter"/>
</dbReference>
<comment type="subcellular location">
    <subcellularLocation>
        <location evidence="2">Vacuole membrane</location>
        <topology evidence="2">Peripheral membrane protein</topology>
    </subcellularLocation>
</comment>
<dbReference type="EMBL" id="KN833711">
    <property type="protein sequence ID" value="KIK25059.1"/>
    <property type="molecule type" value="Genomic_DNA"/>
</dbReference>
<evidence type="ECO:0000256" key="3">
    <source>
        <dbReference type="SAM" id="MobiDB-lite"/>
    </source>
</evidence>
<evidence type="ECO:0000313" key="7">
    <source>
        <dbReference type="Proteomes" id="UP000054018"/>
    </source>
</evidence>
<dbReference type="PANTHER" id="PTHR13153">
    <property type="entry name" value="CGTHBA PROTEIN -14 GENE PROTEIN"/>
    <property type="match status" value="1"/>
</dbReference>
<dbReference type="AlphaFoldDB" id="A0A0C9ZGF2"/>
<dbReference type="Pfam" id="PF03666">
    <property type="entry name" value="NPR3"/>
    <property type="match status" value="1"/>
</dbReference>
<organism evidence="6 7">
    <name type="scientific">Pisolithus microcarpus 441</name>
    <dbReference type="NCBI Taxonomy" id="765257"/>
    <lineage>
        <taxon>Eukaryota</taxon>
        <taxon>Fungi</taxon>
        <taxon>Dikarya</taxon>
        <taxon>Basidiomycota</taxon>
        <taxon>Agaricomycotina</taxon>
        <taxon>Agaricomycetes</taxon>
        <taxon>Agaricomycetidae</taxon>
        <taxon>Boletales</taxon>
        <taxon>Sclerodermatineae</taxon>
        <taxon>Pisolithaceae</taxon>
        <taxon>Pisolithus</taxon>
    </lineage>
</organism>
<dbReference type="GO" id="GO:0010508">
    <property type="term" value="P:positive regulation of autophagy"/>
    <property type="evidence" value="ECO:0007669"/>
    <property type="project" value="TreeGrafter"/>
</dbReference>
<feature type="compositionally biased region" description="Basic and acidic residues" evidence="3">
    <location>
        <begin position="569"/>
        <end position="593"/>
    </location>
</feature>
<dbReference type="GO" id="GO:1990130">
    <property type="term" value="C:GATOR1 complex"/>
    <property type="evidence" value="ECO:0007669"/>
    <property type="project" value="TreeGrafter"/>
</dbReference>
<keyword evidence="2 4" id="KW-0732">Signal</keyword>
<accession>A0A0C9ZGF2</accession>
<dbReference type="STRING" id="765257.A0A0C9ZGF2"/>
<feature type="region of interest" description="Disordered" evidence="3">
    <location>
        <begin position="622"/>
        <end position="653"/>
    </location>
</feature>
<evidence type="ECO:0000256" key="1">
    <source>
        <dbReference type="ARBA" id="ARBA00010546"/>
    </source>
</evidence>
<dbReference type="Pfam" id="PF24064">
    <property type="entry name" value="HTH_NPRL3"/>
    <property type="match status" value="1"/>
</dbReference>
<evidence type="ECO:0000256" key="4">
    <source>
        <dbReference type="SAM" id="SignalP"/>
    </source>
</evidence>
<proteinExistence type="inferred from homology"/>
<feature type="chain" id="PRO_5013153198" description="Nitrogen permease regulator 3" evidence="4">
    <location>
        <begin position="16"/>
        <end position="765"/>
    </location>
</feature>
<dbReference type="GO" id="GO:0005774">
    <property type="term" value="C:vacuolar membrane"/>
    <property type="evidence" value="ECO:0007669"/>
    <property type="project" value="UniProtKB-SubCell"/>
</dbReference>
<feature type="compositionally biased region" description="Acidic residues" evidence="3">
    <location>
        <begin position="643"/>
        <end position="653"/>
    </location>
</feature>
<comment type="similarity">
    <text evidence="1 2">Belongs to the NPR3 family.</text>
</comment>
<feature type="region of interest" description="Disordered" evidence="3">
    <location>
        <begin position="177"/>
        <end position="197"/>
    </location>
</feature>
<evidence type="ECO:0000256" key="2">
    <source>
        <dbReference type="RuleBase" id="RU368069"/>
    </source>
</evidence>
<keyword evidence="2" id="KW-0469">Meiosis</keyword>
<gene>
    <name evidence="6" type="ORF">PISMIDRAFT_9838</name>
</gene>
<dbReference type="GO" id="GO:1904262">
    <property type="term" value="P:negative regulation of TORC1 signaling"/>
    <property type="evidence" value="ECO:0007669"/>
    <property type="project" value="TreeGrafter"/>
</dbReference>
<reference evidence="7" key="2">
    <citation type="submission" date="2015-01" db="EMBL/GenBank/DDBJ databases">
        <title>Evolutionary Origins and Diversification of the Mycorrhizal Mutualists.</title>
        <authorList>
            <consortium name="DOE Joint Genome Institute"/>
            <consortium name="Mycorrhizal Genomics Consortium"/>
            <person name="Kohler A."/>
            <person name="Kuo A."/>
            <person name="Nagy L.G."/>
            <person name="Floudas D."/>
            <person name="Copeland A."/>
            <person name="Barry K.W."/>
            <person name="Cichocki N."/>
            <person name="Veneault-Fourrey C."/>
            <person name="LaButti K."/>
            <person name="Lindquist E.A."/>
            <person name="Lipzen A."/>
            <person name="Lundell T."/>
            <person name="Morin E."/>
            <person name="Murat C."/>
            <person name="Riley R."/>
            <person name="Ohm R."/>
            <person name="Sun H."/>
            <person name="Tunlid A."/>
            <person name="Henrissat B."/>
            <person name="Grigoriev I.V."/>
            <person name="Hibbett D.S."/>
            <person name="Martin F."/>
        </authorList>
    </citation>
    <scope>NUCLEOTIDE SEQUENCE [LARGE SCALE GENOMIC DNA]</scope>
    <source>
        <strain evidence="7">441</strain>
    </source>
</reference>
<feature type="signal peptide" evidence="4">
    <location>
        <begin position="1"/>
        <end position="15"/>
    </location>
</feature>
<sequence>MAQTLLAFLLVNSSAKGPNLVFRWPPNPETTSRLSRPLPHEDRLELDNPWRAANHNDSPQITVEASSEATATAAEDYQWKSPSVIRDRSRSFPRSGSLPTSAVNALPEEHFFDDDELAEDPTDEYHRIFDYSTQFLAGMLCPKTSLCHQKFDLVIDNLLFIGHPVCIEDGGHWRFKREKSSSGSRGRSSVNHESMDDIKSDTSIRAYSPTGKNESSWLHMFHFVLVLDLPDSSSSASGNMSKYFDTIYKQIAFTITAVLFQEQVLSNFVELECDALGSLEAECIAKGEPFSAFMSQALQISSIASATKALFDAVKSSTMAYITLNDIPLELQLPPFLDHLLHGEDEHELDFVDHQEDEDEARLWGCDLSFGWRLPSLAPWKSLLLLEGDQELDPYINLRGPHVRPDEREHAEGLIRFLETASVTLSFSDMANLLDWDLETQIYPTVRWLVHHRRAKVVDTVHLGLKTIFTIPPKFDAPLSTLSAEFKRDFPQPEIPPLPSLLASISEASSKQSDNHFFAVVVRSKELIPLYHEVVIWLLKRDMLFTLHLRIRIVATAELKARVRRAHERKLERSRGQRHQDRVGSSLRPRDQDPAFYEVNARRPGSALFPLSPRRVHRFSRRMPSAESESSRASETHFIHGGEDDEEAITDESDDENIAWGSPENTLCPSLISDPGTASPLERKWLAAMSEGKDEHIARRFEQINQYFDGKSTDDEILHRAEISRKQLREVLHHYDEYVGTVFFGRCTDLKQHEVTNLPAPSVMP</sequence>
<dbReference type="OrthoDB" id="18648at2759"/>
<keyword evidence="7" id="KW-1185">Reference proteome</keyword>
<comment type="function">
    <text evidence="2">Mediates inactivation of the TORC1 complex in response to amino acid starvation. Required for meiotic nuclear division.</text>
</comment>
<protein>
    <recommendedName>
        <fullName evidence="2">Nitrogen permease regulator 3</fullName>
    </recommendedName>
    <alternativeName>
        <fullName evidence="2">Required for meiotic nuclear division protein 11</fullName>
    </alternativeName>
</protein>
<feature type="region of interest" description="Disordered" evidence="3">
    <location>
        <begin position="567"/>
        <end position="593"/>
    </location>
</feature>
<dbReference type="Proteomes" id="UP000054018">
    <property type="component" value="Unassembled WGS sequence"/>
</dbReference>
<dbReference type="GO" id="GO:0051321">
    <property type="term" value="P:meiotic cell cycle"/>
    <property type="evidence" value="ECO:0007669"/>
    <property type="project" value="UniProtKB-UniRule"/>
</dbReference>
<dbReference type="InterPro" id="IPR005365">
    <property type="entry name" value="Npr3"/>
</dbReference>
<dbReference type="InterPro" id="IPR056603">
    <property type="entry name" value="HTH_NPRL3"/>
</dbReference>
<dbReference type="PANTHER" id="PTHR13153:SF5">
    <property type="entry name" value="GATOR COMPLEX PROTEIN NPRL3"/>
    <property type="match status" value="1"/>
</dbReference>
<dbReference type="HOGENOM" id="CLU_021922_0_0_1"/>
<feature type="compositionally biased region" description="Basic and acidic residues" evidence="3">
    <location>
        <begin position="629"/>
        <end position="642"/>
    </location>
</feature>